<dbReference type="Proteomes" id="UP000326877">
    <property type="component" value="Unassembled WGS sequence"/>
</dbReference>
<evidence type="ECO:0000313" key="1">
    <source>
        <dbReference type="EMBL" id="KAE8388718.1"/>
    </source>
</evidence>
<gene>
    <name evidence="1" type="ORF">BDV23DRAFT_109420</name>
</gene>
<organism evidence="1">
    <name type="scientific">Petromyces alliaceus</name>
    <name type="common">Aspergillus alliaceus</name>
    <dbReference type="NCBI Taxonomy" id="209559"/>
    <lineage>
        <taxon>Eukaryota</taxon>
        <taxon>Fungi</taxon>
        <taxon>Dikarya</taxon>
        <taxon>Ascomycota</taxon>
        <taxon>Pezizomycotina</taxon>
        <taxon>Eurotiomycetes</taxon>
        <taxon>Eurotiomycetidae</taxon>
        <taxon>Eurotiales</taxon>
        <taxon>Aspergillaceae</taxon>
        <taxon>Aspergillus</taxon>
        <taxon>Aspergillus subgen. Circumdati</taxon>
    </lineage>
</organism>
<reference evidence="1" key="1">
    <citation type="submission" date="2019-04" db="EMBL/GenBank/DDBJ databases">
        <title>Friends and foes A comparative genomics studyof 23 Aspergillus species from section Flavi.</title>
        <authorList>
            <consortium name="DOE Joint Genome Institute"/>
            <person name="Kjaerbolling I."/>
            <person name="Vesth T."/>
            <person name="Frisvad J.C."/>
            <person name="Nybo J.L."/>
            <person name="Theobald S."/>
            <person name="Kildgaard S."/>
            <person name="Isbrandt T."/>
            <person name="Kuo A."/>
            <person name="Sato A."/>
            <person name="Lyhne E.K."/>
            <person name="Kogle M.E."/>
            <person name="Wiebenga A."/>
            <person name="Kun R.S."/>
            <person name="Lubbers R.J."/>
            <person name="Makela M.R."/>
            <person name="Barry K."/>
            <person name="Chovatia M."/>
            <person name="Clum A."/>
            <person name="Daum C."/>
            <person name="Haridas S."/>
            <person name="He G."/>
            <person name="LaButti K."/>
            <person name="Lipzen A."/>
            <person name="Mondo S."/>
            <person name="Riley R."/>
            <person name="Salamov A."/>
            <person name="Simmons B.A."/>
            <person name="Magnuson J.K."/>
            <person name="Henrissat B."/>
            <person name="Mortensen U.H."/>
            <person name="Larsen T.O."/>
            <person name="Devries R.P."/>
            <person name="Grigoriev I.V."/>
            <person name="Machida M."/>
            <person name="Baker S.E."/>
            <person name="Andersen M.R."/>
        </authorList>
    </citation>
    <scope>NUCLEOTIDE SEQUENCE [LARGE SCALE GENOMIC DNA]</scope>
    <source>
        <strain evidence="1">IBT 14317</strain>
    </source>
</reference>
<accession>A0A5N7C4C5</accession>
<sequence length="161" mass="17987">MPHGVIDPCVVITTPLLEREGHSLQALLSMVMYYQVAIDSGRDILAILEPYPILECYLVGHGLSQFQSYLARPSSVHSPYQRNIQFVFPRRFTLTTLLISMTLPKFSASNKLCVAALSSKIGLSCPKKAYYQTVHLCSVFALANQFITSKSSWKNSISEKL</sequence>
<protein>
    <submittedName>
        <fullName evidence="1">Uncharacterized protein</fullName>
    </submittedName>
</protein>
<dbReference type="EMBL" id="ML735275">
    <property type="protein sequence ID" value="KAE8388718.1"/>
    <property type="molecule type" value="Genomic_DNA"/>
</dbReference>
<dbReference type="AlphaFoldDB" id="A0A5N7C4C5"/>
<proteinExistence type="predicted"/>
<name>A0A5N7C4C5_PETAA</name>